<dbReference type="RefSeq" id="WP_390469007.1">
    <property type="nucleotide sequence ID" value="NZ_BAABXL010000001.1"/>
</dbReference>
<dbReference type="InterPro" id="IPR036938">
    <property type="entry name" value="PAP2/HPO_sf"/>
</dbReference>
<feature type="domain" description="Phosphatidic acid phosphatase type 2/haloperoxidase" evidence="8">
    <location>
        <begin position="55"/>
        <end position="163"/>
    </location>
</feature>
<dbReference type="CDD" id="cd03392">
    <property type="entry name" value="PAP2_like_2"/>
    <property type="match status" value="1"/>
</dbReference>
<organism evidence="9 10">
    <name type="scientific">Enterocloster alcoholdehydrogenati</name>
    <dbReference type="NCBI Taxonomy" id="2547410"/>
    <lineage>
        <taxon>Bacteria</taxon>
        <taxon>Bacillati</taxon>
        <taxon>Bacillota</taxon>
        <taxon>Clostridia</taxon>
        <taxon>Lachnospirales</taxon>
        <taxon>Lachnospiraceae</taxon>
        <taxon>Enterocloster</taxon>
    </lineage>
</organism>
<dbReference type="EMBL" id="BAABXL010000001">
    <property type="protein sequence ID" value="GAA6267284.1"/>
    <property type="molecule type" value="Genomic_DNA"/>
</dbReference>
<dbReference type="InterPro" id="IPR000326">
    <property type="entry name" value="PAP2/HPO"/>
</dbReference>
<dbReference type="Gene3D" id="1.20.144.10">
    <property type="entry name" value="Phosphatidic acid phosphatase type 2/haloperoxidase"/>
    <property type="match status" value="1"/>
</dbReference>
<dbReference type="SUPFAM" id="SSF48317">
    <property type="entry name" value="Acid phosphatase/Vanadium-dependent haloperoxidase"/>
    <property type="match status" value="1"/>
</dbReference>
<keyword evidence="10" id="KW-1185">Reference proteome</keyword>
<accession>A0ABQ0ATC6</accession>
<gene>
    <name evidence="9" type="ORF">F130042H8_03440</name>
</gene>
<dbReference type="Pfam" id="PF01569">
    <property type="entry name" value="PAP2"/>
    <property type="match status" value="1"/>
</dbReference>
<evidence type="ECO:0000256" key="4">
    <source>
        <dbReference type="ARBA" id="ARBA00022801"/>
    </source>
</evidence>
<keyword evidence="2" id="KW-1003">Cell membrane</keyword>
<feature type="transmembrane region" description="Helical" evidence="7">
    <location>
        <begin position="124"/>
        <end position="142"/>
    </location>
</feature>
<keyword evidence="6 7" id="KW-0472">Membrane</keyword>
<evidence type="ECO:0000313" key="10">
    <source>
        <dbReference type="Proteomes" id="UP001600894"/>
    </source>
</evidence>
<evidence type="ECO:0000259" key="8">
    <source>
        <dbReference type="SMART" id="SM00014"/>
    </source>
</evidence>
<keyword evidence="3 7" id="KW-0812">Transmembrane</keyword>
<sequence length="178" mass="19527">MNIDFMILDFIQKHMRCEMLDAVMPVITALGNGGLIWIAMTAILLCFPKTRRLGAGMAVSLALEAVLCNVILKPLAARTRPFDIRTEIVLLIARSHDYSFPSGHTGAAFAAAAALYFGKSRGWIPAGILAVLMGFSRLYLYVHYPTDVLGGALLGIITGWLSVRFLEKADCLRGERNR</sequence>
<evidence type="ECO:0000256" key="5">
    <source>
        <dbReference type="ARBA" id="ARBA00022989"/>
    </source>
</evidence>
<evidence type="ECO:0000313" key="9">
    <source>
        <dbReference type="EMBL" id="GAA6267284.1"/>
    </source>
</evidence>
<comment type="subcellular location">
    <subcellularLocation>
        <location evidence="1">Cell membrane</location>
        <topology evidence="1">Multi-pass membrane protein</topology>
    </subcellularLocation>
</comment>
<keyword evidence="4" id="KW-0378">Hydrolase</keyword>
<feature type="transmembrane region" description="Helical" evidence="7">
    <location>
        <begin position="148"/>
        <end position="166"/>
    </location>
</feature>
<feature type="transmembrane region" description="Helical" evidence="7">
    <location>
        <begin position="22"/>
        <end position="46"/>
    </location>
</feature>
<proteinExistence type="predicted"/>
<dbReference type="SMART" id="SM00014">
    <property type="entry name" value="acidPPc"/>
    <property type="match status" value="1"/>
</dbReference>
<protein>
    <submittedName>
        <fullName evidence="9">Phosphatase PAP2 family protein</fullName>
    </submittedName>
</protein>
<evidence type="ECO:0000256" key="3">
    <source>
        <dbReference type="ARBA" id="ARBA00022692"/>
    </source>
</evidence>
<dbReference type="PANTHER" id="PTHR14969">
    <property type="entry name" value="SPHINGOSINE-1-PHOSPHATE PHOSPHOHYDROLASE"/>
    <property type="match status" value="1"/>
</dbReference>
<evidence type="ECO:0000256" key="1">
    <source>
        <dbReference type="ARBA" id="ARBA00004651"/>
    </source>
</evidence>
<dbReference type="Proteomes" id="UP001600894">
    <property type="component" value="Unassembled WGS sequence"/>
</dbReference>
<dbReference type="PANTHER" id="PTHR14969:SF62">
    <property type="entry name" value="DECAPRENYLPHOSPHORYL-5-PHOSPHORIBOSE PHOSPHATASE RV3807C-RELATED"/>
    <property type="match status" value="1"/>
</dbReference>
<evidence type="ECO:0000256" key="2">
    <source>
        <dbReference type="ARBA" id="ARBA00022475"/>
    </source>
</evidence>
<comment type="caution">
    <text evidence="9">The sequence shown here is derived from an EMBL/GenBank/DDBJ whole genome shotgun (WGS) entry which is preliminary data.</text>
</comment>
<keyword evidence="5 7" id="KW-1133">Transmembrane helix</keyword>
<evidence type="ECO:0000256" key="7">
    <source>
        <dbReference type="SAM" id="Phobius"/>
    </source>
</evidence>
<name>A0ABQ0ATC6_9FIRM</name>
<evidence type="ECO:0000256" key="6">
    <source>
        <dbReference type="ARBA" id="ARBA00023136"/>
    </source>
</evidence>
<reference evidence="9 10" key="1">
    <citation type="submission" date="2024-04" db="EMBL/GenBank/DDBJ databases">
        <title>Defined microbial consortia suppress multidrug-resistant proinflammatory Enterobacteriaceae via ecological control.</title>
        <authorList>
            <person name="Furuichi M."/>
            <person name="Kawaguchi T."/>
            <person name="Pust M."/>
            <person name="Yasuma K."/>
            <person name="Plichta D."/>
            <person name="Hasegawa N."/>
            <person name="Ohya T."/>
            <person name="Bhattarai S."/>
            <person name="Sasajima S."/>
            <person name="Aoto Y."/>
            <person name="Tuganbaev T."/>
            <person name="Yaginuma M."/>
            <person name="Ueda M."/>
            <person name="Okahashi N."/>
            <person name="Amafuji K."/>
            <person name="Kiridooshi Y."/>
            <person name="Sugita K."/>
            <person name="Strazar M."/>
            <person name="Skelly A."/>
            <person name="Suda W."/>
            <person name="Hattori M."/>
            <person name="Nakamoto N."/>
            <person name="Caballero S."/>
            <person name="Norman J."/>
            <person name="Olle B."/>
            <person name="Tanoue T."/>
            <person name="Arita M."/>
            <person name="Bucci V."/>
            <person name="Atarashi K."/>
            <person name="Xavier R."/>
            <person name="Honda K."/>
        </authorList>
    </citation>
    <scope>NUCLEOTIDE SEQUENCE [LARGE SCALE GENOMIC DNA]</scope>
    <source>
        <strain evidence="10">f13</strain>
    </source>
</reference>